<evidence type="ECO:0000313" key="6">
    <source>
        <dbReference type="Proteomes" id="UP000283513"/>
    </source>
</evidence>
<dbReference type="RefSeq" id="WP_006855632.1">
    <property type="nucleotide sequence ID" value="NZ_JADNJF010000008.1"/>
</dbReference>
<reference evidence="6 7" key="1">
    <citation type="submission" date="2018-08" db="EMBL/GenBank/DDBJ databases">
        <title>A genome reference for cultivated species of the human gut microbiota.</title>
        <authorList>
            <person name="Zou Y."/>
            <person name="Xue W."/>
            <person name="Luo G."/>
        </authorList>
    </citation>
    <scope>NUCLEOTIDE SEQUENCE [LARGE SCALE GENOMIC DNA]</scope>
    <source>
        <strain evidence="5 7">AM22-21LB</strain>
        <strain evidence="4 6">AM37-1AC</strain>
        <strain evidence="3 8">AM43-11</strain>
    </source>
</reference>
<evidence type="ECO:0000313" key="9">
    <source>
        <dbReference type="Proteomes" id="UP000478483"/>
    </source>
</evidence>
<evidence type="ECO:0000313" key="7">
    <source>
        <dbReference type="Proteomes" id="UP000284051"/>
    </source>
</evidence>
<dbReference type="Proteomes" id="UP000284051">
    <property type="component" value="Unassembled WGS sequence"/>
</dbReference>
<proteinExistence type="predicted"/>
<feature type="transmembrane region" description="Helical" evidence="1">
    <location>
        <begin position="57"/>
        <end position="78"/>
    </location>
</feature>
<dbReference type="EMBL" id="QRID01000006">
    <property type="protein sequence ID" value="RHG29107.1"/>
    <property type="molecule type" value="Genomic_DNA"/>
</dbReference>
<evidence type="ECO:0000313" key="4">
    <source>
        <dbReference type="EMBL" id="RHC19878.1"/>
    </source>
</evidence>
<keyword evidence="1" id="KW-0812">Transmembrane</keyword>
<feature type="transmembrane region" description="Helical" evidence="1">
    <location>
        <begin position="17"/>
        <end position="36"/>
    </location>
</feature>
<sequence length="110" mass="12709">MEENKDYMTTDQILETAGIPLLLFVILIYYGMRLWFMKDISAIRGKNKPPVKDEENYAKCAGKLMFFFAVATLVMMLLLFWNTYVAVAEIIICTVILGILWHNMNAKYGD</sequence>
<dbReference type="EMBL" id="QSFP01000014">
    <property type="protein sequence ID" value="RHA66064.1"/>
    <property type="molecule type" value="Genomic_DNA"/>
</dbReference>
<comment type="caution">
    <text evidence="3">The sequence shown here is derived from an EMBL/GenBank/DDBJ whole genome shotgun (WGS) entry which is preliminary data.</text>
</comment>
<dbReference type="Proteomes" id="UP000284465">
    <property type="component" value="Unassembled WGS sequence"/>
</dbReference>
<protein>
    <recommendedName>
        <fullName evidence="10">DUF3784 domain-containing protein</fullName>
    </recommendedName>
</protein>
<dbReference type="Proteomes" id="UP000478483">
    <property type="component" value="Unassembled WGS sequence"/>
</dbReference>
<accession>A0A1Q6S7X2</accession>
<gene>
    <name evidence="5" type="ORF">DW264_08370</name>
    <name evidence="4" type="ORF">DW856_03140</name>
    <name evidence="3" type="ORF">DW927_12890</name>
    <name evidence="2" type="ORF">GMD50_06805</name>
</gene>
<organism evidence="3 8">
    <name type="scientific">Roseburia intestinalis</name>
    <dbReference type="NCBI Taxonomy" id="166486"/>
    <lineage>
        <taxon>Bacteria</taxon>
        <taxon>Bacillati</taxon>
        <taxon>Bacillota</taxon>
        <taxon>Clostridia</taxon>
        <taxon>Lachnospirales</taxon>
        <taxon>Lachnospiraceae</taxon>
        <taxon>Roseburia</taxon>
    </lineage>
</organism>
<evidence type="ECO:0000313" key="8">
    <source>
        <dbReference type="Proteomes" id="UP000284465"/>
    </source>
</evidence>
<dbReference type="Proteomes" id="UP000283513">
    <property type="component" value="Unassembled WGS sequence"/>
</dbReference>
<feature type="transmembrane region" description="Helical" evidence="1">
    <location>
        <begin position="84"/>
        <end position="101"/>
    </location>
</feature>
<evidence type="ECO:0000313" key="2">
    <source>
        <dbReference type="EMBL" id="MTR84771.1"/>
    </source>
</evidence>
<keyword evidence="1" id="KW-1133">Transmembrane helix</keyword>
<keyword evidence="1" id="KW-0472">Membrane</keyword>
<name>A0A1Q6S7X2_9FIRM</name>
<evidence type="ECO:0000256" key="1">
    <source>
        <dbReference type="SAM" id="Phobius"/>
    </source>
</evidence>
<evidence type="ECO:0000313" key="3">
    <source>
        <dbReference type="EMBL" id="RHA66064.1"/>
    </source>
</evidence>
<evidence type="ECO:0008006" key="10">
    <source>
        <dbReference type="Google" id="ProtNLM"/>
    </source>
</evidence>
<dbReference type="AlphaFoldDB" id="A0A1Q6S7X2"/>
<dbReference type="EMBL" id="QSHO01000002">
    <property type="protein sequence ID" value="RHC19878.1"/>
    <property type="molecule type" value="Genomic_DNA"/>
</dbReference>
<dbReference type="EMBL" id="WNAJ01000006">
    <property type="protein sequence ID" value="MTR84771.1"/>
    <property type="molecule type" value="Genomic_DNA"/>
</dbReference>
<evidence type="ECO:0000313" key="5">
    <source>
        <dbReference type="EMBL" id="RHG29107.1"/>
    </source>
</evidence>
<reference evidence="2 9" key="2">
    <citation type="journal article" date="2019" name="Nat. Med.">
        <title>A library of human gut bacterial isolates paired with longitudinal multiomics data enables mechanistic microbiome research.</title>
        <authorList>
            <person name="Poyet M."/>
            <person name="Groussin M."/>
            <person name="Gibbons S.M."/>
            <person name="Avila-Pacheco J."/>
            <person name="Jiang X."/>
            <person name="Kearney S.M."/>
            <person name="Perrotta A.R."/>
            <person name="Berdy B."/>
            <person name="Zhao S."/>
            <person name="Lieberman T.D."/>
            <person name="Swanson P.K."/>
            <person name="Smith M."/>
            <person name="Roesemann S."/>
            <person name="Alexander J.E."/>
            <person name="Rich S.A."/>
            <person name="Livny J."/>
            <person name="Vlamakis H."/>
            <person name="Clish C."/>
            <person name="Bullock K."/>
            <person name="Deik A."/>
            <person name="Scott J."/>
            <person name="Pierce K.A."/>
            <person name="Xavier R.J."/>
            <person name="Alm E.J."/>
        </authorList>
    </citation>
    <scope>NUCLEOTIDE SEQUENCE [LARGE SCALE GENOMIC DNA]</scope>
    <source>
        <strain evidence="2 9">BIOML-A1</strain>
    </source>
</reference>